<feature type="transmembrane region" description="Helical" evidence="1">
    <location>
        <begin position="199"/>
        <end position="221"/>
    </location>
</feature>
<feature type="transmembrane region" description="Helical" evidence="1">
    <location>
        <begin position="321"/>
        <end position="338"/>
    </location>
</feature>
<dbReference type="PANTHER" id="PTHR30590">
    <property type="entry name" value="INNER MEMBRANE PROTEIN"/>
    <property type="match status" value="1"/>
</dbReference>
<feature type="transmembrane region" description="Helical" evidence="1">
    <location>
        <begin position="242"/>
        <end position="262"/>
    </location>
</feature>
<protein>
    <submittedName>
        <fullName evidence="3">DUF418 domain-containing protein</fullName>
    </submittedName>
</protein>
<sequence length="397" mass="41305">MEPRPDTGAAAAGPVALKDRALAPDLARGFMLLFIALVNAKFFLTSPDTVVTAADKAVELVRSTLVDARAIPLFSLLFGYGAVQIIRRLDGPDGGWREARGLLRRRGAWMVLIGLAHAVLFLPVDIIGAYGLALLLFVPLLRLKDRALLWAAAGTAAGSIAVTLALMAALPVGDDGSVQAGSLVQDRFTAAASERFSEWLLYTPYTMLLVVLPPMLVGVWAGRRRILEEPARHRRLLSATAAAGLAVAVAGGLPGALVWSGLWTGAAPGTAAVLGLVHDATGWAGGLGWAALIALAALALGERRGAVAGAVQAVGQRSMTCYLMQSVIFSAVFAPYALGMSAHLGTAAAAAVAAATWSATAFAAALMHARGVRGPAETLLRRLAYGARPRRPRRTDA</sequence>
<dbReference type="Pfam" id="PF04235">
    <property type="entry name" value="DUF418"/>
    <property type="match status" value="1"/>
</dbReference>
<comment type="caution">
    <text evidence="3">The sequence shown here is derived from an EMBL/GenBank/DDBJ whole genome shotgun (WGS) entry which is preliminary data.</text>
</comment>
<dbReference type="RefSeq" id="WP_270683042.1">
    <property type="nucleotide sequence ID" value="NZ_JAQFWQ010000001.1"/>
</dbReference>
<dbReference type="InterPro" id="IPR007349">
    <property type="entry name" value="DUF418"/>
</dbReference>
<proteinExistence type="predicted"/>
<name>A0ABT4TWR1_9ACTN</name>
<feature type="transmembrane region" description="Helical" evidence="1">
    <location>
        <begin position="147"/>
        <end position="170"/>
    </location>
</feature>
<evidence type="ECO:0000313" key="4">
    <source>
        <dbReference type="Proteomes" id="UP001527866"/>
    </source>
</evidence>
<feature type="domain" description="DUF418" evidence="2">
    <location>
        <begin position="221"/>
        <end position="386"/>
    </location>
</feature>
<keyword evidence="1" id="KW-0812">Transmembrane</keyword>
<feature type="transmembrane region" description="Helical" evidence="1">
    <location>
        <begin position="282"/>
        <end position="300"/>
    </location>
</feature>
<dbReference type="Proteomes" id="UP001527866">
    <property type="component" value="Unassembled WGS sequence"/>
</dbReference>
<dbReference type="PANTHER" id="PTHR30590:SF2">
    <property type="entry name" value="INNER MEMBRANE PROTEIN"/>
    <property type="match status" value="1"/>
</dbReference>
<feature type="transmembrane region" description="Helical" evidence="1">
    <location>
        <begin position="26"/>
        <end position="44"/>
    </location>
</feature>
<evidence type="ECO:0000313" key="3">
    <source>
        <dbReference type="EMBL" id="MDA2809131.1"/>
    </source>
</evidence>
<feature type="transmembrane region" description="Helical" evidence="1">
    <location>
        <begin position="344"/>
        <end position="366"/>
    </location>
</feature>
<evidence type="ECO:0000256" key="1">
    <source>
        <dbReference type="SAM" id="Phobius"/>
    </source>
</evidence>
<gene>
    <name evidence="3" type="ORF">O4J56_00615</name>
</gene>
<reference evidence="3 4" key="1">
    <citation type="submission" date="2023-01" db="EMBL/GenBank/DDBJ databases">
        <title>Draft genome sequence of Nocardiopsis sp. RSe5-2 isolated from halophytes.</title>
        <authorList>
            <person name="Duangmal K."/>
            <person name="Chantavorakit T."/>
        </authorList>
    </citation>
    <scope>NUCLEOTIDE SEQUENCE [LARGE SCALE GENOMIC DNA]</scope>
    <source>
        <strain evidence="3 4">RSe5-2</strain>
    </source>
</reference>
<feature type="transmembrane region" description="Helical" evidence="1">
    <location>
        <begin position="107"/>
        <end position="140"/>
    </location>
</feature>
<dbReference type="InterPro" id="IPR052529">
    <property type="entry name" value="Bact_Transport_Assoc"/>
</dbReference>
<feature type="transmembrane region" description="Helical" evidence="1">
    <location>
        <begin position="65"/>
        <end position="87"/>
    </location>
</feature>
<accession>A0ABT4TWR1</accession>
<keyword evidence="4" id="KW-1185">Reference proteome</keyword>
<keyword evidence="1" id="KW-0472">Membrane</keyword>
<organism evidence="3 4">
    <name type="scientific">Nocardiopsis endophytica</name>
    <dbReference type="NCBI Taxonomy" id="3018445"/>
    <lineage>
        <taxon>Bacteria</taxon>
        <taxon>Bacillati</taxon>
        <taxon>Actinomycetota</taxon>
        <taxon>Actinomycetes</taxon>
        <taxon>Streptosporangiales</taxon>
        <taxon>Nocardiopsidaceae</taxon>
        <taxon>Nocardiopsis</taxon>
    </lineage>
</organism>
<evidence type="ECO:0000259" key="2">
    <source>
        <dbReference type="Pfam" id="PF04235"/>
    </source>
</evidence>
<dbReference type="EMBL" id="JAQFWQ010000001">
    <property type="protein sequence ID" value="MDA2809131.1"/>
    <property type="molecule type" value="Genomic_DNA"/>
</dbReference>
<keyword evidence="1" id="KW-1133">Transmembrane helix</keyword>